<dbReference type="Proteomes" id="UP000005237">
    <property type="component" value="Unassembled WGS sequence"/>
</dbReference>
<reference evidence="2" key="2">
    <citation type="submission" date="2022-06" db="UniProtKB">
        <authorList>
            <consortium name="EnsemblMetazoa"/>
        </authorList>
    </citation>
    <scope>IDENTIFICATION</scope>
    <source>
        <strain evidence="2">DF5081</strain>
    </source>
</reference>
<keyword evidence="1" id="KW-0175">Coiled coil</keyword>
<dbReference type="EnsemblMetazoa" id="CJA37418.1">
    <property type="protein sequence ID" value="CJA37418.1"/>
    <property type="gene ID" value="WBGene00213265"/>
</dbReference>
<organism evidence="2 3">
    <name type="scientific">Caenorhabditis japonica</name>
    <dbReference type="NCBI Taxonomy" id="281687"/>
    <lineage>
        <taxon>Eukaryota</taxon>
        <taxon>Metazoa</taxon>
        <taxon>Ecdysozoa</taxon>
        <taxon>Nematoda</taxon>
        <taxon>Chromadorea</taxon>
        <taxon>Rhabditida</taxon>
        <taxon>Rhabditina</taxon>
        <taxon>Rhabditomorpha</taxon>
        <taxon>Rhabditoidea</taxon>
        <taxon>Rhabditidae</taxon>
        <taxon>Peloderinae</taxon>
        <taxon>Caenorhabditis</taxon>
    </lineage>
</organism>
<feature type="coiled-coil region" evidence="1">
    <location>
        <begin position="19"/>
        <end position="71"/>
    </location>
</feature>
<reference evidence="3" key="1">
    <citation type="submission" date="2010-08" db="EMBL/GenBank/DDBJ databases">
        <authorList>
            <consortium name="Caenorhabditis japonica Sequencing Consortium"/>
            <person name="Wilson R.K."/>
        </authorList>
    </citation>
    <scope>NUCLEOTIDE SEQUENCE [LARGE SCALE GENOMIC DNA]</scope>
    <source>
        <strain evidence="3">DF5081</strain>
    </source>
</reference>
<evidence type="ECO:0000313" key="3">
    <source>
        <dbReference type="Proteomes" id="UP000005237"/>
    </source>
</evidence>
<proteinExistence type="predicted"/>
<evidence type="ECO:0000313" key="2">
    <source>
        <dbReference type="EnsemblMetazoa" id="CJA37418.1"/>
    </source>
</evidence>
<sequence length="272" mass="31999">MDYFNHHFTGLEDLQKLHETNMVNREKEHLQEIKNLENEIKKMTSKIDDVNRKMQIQKKKERDELKVLKLMHKKEVDKIKQEICDLEEKYLAEIFGKMEVLNDVKHEMDSGNSNISNALKEEQRVVTITESIGKIDRLWLFVIEEMDPLFIAKMGEETGKDTIDLVKMALEDMIARKEEMNEQVRILIEQSKGFAASDKKRLYRILEEIGNPLESLEELKILAENGVIGDLEKLRIEMDEIGRWMDELRNWKLTPKKTVLAVMGKEKQAMLQ</sequence>
<evidence type="ECO:0000256" key="1">
    <source>
        <dbReference type="SAM" id="Coils"/>
    </source>
</evidence>
<keyword evidence="3" id="KW-1185">Reference proteome</keyword>
<dbReference type="AlphaFoldDB" id="A0A8R1ENS8"/>
<protein>
    <submittedName>
        <fullName evidence="2">Uncharacterized protein</fullName>
    </submittedName>
</protein>
<feature type="coiled-coil region" evidence="1">
    <location>
        <begin position="163"/>
        <end position="190"/>
    </location>
</feature>
<accession>A0A8R1ENS8</accession>
<name>A0A8R1ENS8_CAEJA</name>